<keyword evidence="3" id="KW-0238">DNA-binding</keyword>
<dbReference type="GO" id="GO:0006260">
    <property type="term" value="P:DNA replication"/>
    <property type="evidence" value="ECO:0007669"/>
    <property type="project" value="UniProtKB-KW"/>
</dbReference>
<feature type="region of interest" description="Disordered" evidence="7">
    <location>
        <begin position="40"/>
        <end position="61"/>
    </location>
</feature>
<keyword evidence="4" id="KW-0539">Nucleus</keyword>
<feature type="region of interest" description="Disordered" evidence="7">
    <location>
        <begin position="1"/>
        <end position="26"/>
    </location>
</feature>
<keyword evidence="2" id="KW-0235">DNA replication</keyword>
<dbReference type="AlphaFoldDB" id="A0A5N5CUN1"/>
<keyword evidence="9" id="KW-1185">Reference proteome</keyword>
<protein>
    <recommendedName>
        <fullName evidence="10">Chromosome transmission fidelity protein 8</fullName>
    </recommendedName>
</protein>
<comment type="similarity">
    <text evidence="6">Belongs to the CTF8 family.</text>
</comment>
<dbReference type="InterPro" id="IPR018607">
    <property type="entry name" value="Ctf8"/>
</dbReference>
<evidence type="ECO:0000256" key="2">
    <source>
        <dbReference type="ARBA" id="ARBA00022705"/>
    </source>
</evidence>
<reference evidence="8 9" key="1">
    <citation type="journal article" date="2019" name="Sci. Rep.">
        <title>A multi-omics analysis of the grapevine pathogen Lasiodiplodia theobromae reveals that temperature affects the expression of virulence- and pathogenicity-related genes.</title>
        <authorList>
            <person name="Felix C."/>
            <person name="Meneses R."/>
            <person name="Goncalves M.F.M."/>
            <person name="Tilleman L."/>
            <person name="Duarte A.S."/>
            <person name="Jorrin-Novo J.V."/>
            <person name="Van de Peer Y."/>
            <person name="Deforce D."/>
            <person name="Van Nieuwerburgh F."/>
            <person name="Esteves A.C."/>
            <person name="Alves A."/>
        </authorList>
    </citation>
    <scope>NUCLEOTIDE SEQUENCE [LARGE SCALE GENOMIC DNA]</scope>
    <source>
        <strain evidence="8 9">LA-SOL3</strain>
    </source>
</reference>
<evidence type="ECO:0000256" key="1">
    <source>
        <dbReference type="ARBA" id="ARBA00004123"/>
    </source>
</evidence>
<dbReference type="EMBL" id="VCHE01000238">
    <property type="protein sequence ID" value="KAB2569022.1"/>
    <property type="molecule type" value="Genomic_DNA"/>
</dbReference>
<proteinExistence type="inferred from homology"/>
<keyword evidence="5" id="KW-0131">Cell cycle</keyword>
<sequence length="147" mass="15945">MPSVPLHPPSAASETASGLENPLPQLLQTPSGLAMLEIQGTIHSSATQPEPDAPSASDAHMAVGRLVFPNYSPSDPPENKAWMKRVHMYVGKHQRMTGEVKELPKPVAVIQRKPGTSEEDGQEELEIVDIIRHKIIFSSRPEPVSAS</sequence>
<evidence type="ECO:0000256" key="5">
    <source>
        <dbReference type="ARBA" id="ARBA00023306"/>
    </source>
</evidence>
<dbReference type="GO" id="GO:0007064">
    <property type="term" value="P:mitotic sister chromatid cohesion"/>
    <property type="evidence" value="ECO:0007669"/>
    <property type="project" value="InterPro"/>
</dbReference>
<organism evidence="8 9">
    <name type="scientific">Lasiodiplodia theobromae</name>
    <dbReference type="NCBI Taxonomy" id="45133"/>
    <lineage>
        <taxon>Eukaryota</taxon>
        <taxon>Fungi</taxon>
        <taxon>Dikarya</taxon>
        <taxon>Ascomycota</taxon>
        <taxon>Pezizomycotina</taxon>
        <taxon>Dothideomycetes</taxon>
        <taxon>Dothideomycetes incertae sedis</taxon>
        <taxon>Botryosphaeriales</taxon>
        <taxon>Botryosphaeriaceae</taxon>
        <taxon>Lasiodiplodia</taxon>
    </lineage>
</organism>
<accession>A0A5N5CUN1</accession>
<dbReference type="Proteomes" id="UP000325902">
    <property type="component" value="Unassembled WGS sequence"/>
</dbReference>
<dbReference type="GO" id="GO:0031390">
    <property type="term" value="C:Ctf18 RFC-like complex"/>
    <property type="evidence" value="ECO:0007669"/>
    <property type="project" value="InterPro"/>
</dbReference>
<evidence type="ECO:0008006" key="10">
    <source>
        <dbReference type="Google" id="ProtNLM"/>
    </source>
</evidence>
<evidence type="ECO:0000256" key="4">
    <source>
        <dbReference type="ARBA" id="ARBA00023242"/>
    </source>
</evidence>
<evidence type="ECO:0000256" key="7">
    <source>
        <dbReference type="SAM" id="MobiDB-lite"/>
    </source>
</evidence>
<dbReference type="PANTHER" id="PTHR28605:SF1">
    <property type="entry name" value="CHROMOSOME TRANSMISSION FIDELITY FACTOR 8"/>
    <property type="match status" value="1"/>
</dbReference>
<evidence type="ECO:0000313" key="8">
    <source>
        <dbReference type="EMBL" id="KAB2569022.1"/>
    </source>
</evidence>
<name>A0A5N5CUN1_9PEZI</name>
<evidence type="ECO:0000313" key="9">
    <source>
        <dbReference type="Proteomes" id="UP000325902"/>
    </source>
</evidence>
<comment type="caution">
    <text evidence="8">The sequence shown here is derived from an EMBL/GenBank/DDBJ whole genome shotgun (WGS) entry which is preliminary data.</text>
</comment>
<comment type="subcellular location">
    <subcellularLocation>
        <location evidence="1">Nucleus</location>
    </subcellularLocation>
</comment>
<gene>
    <name evidence="8" type="ORF">DBV05_g12309</name>
</gene>
<evidence type="ECO:0000256" key="6">
    <source>
        <dbReference type="ARBA" id="ARBA00038447"/>
    </source>
</evidence>
<evidence type="ECO:0000256" key="3">
    <source>
        <dbReference type="ARBA" id="ARBA00023125"/>
    </source>
</evidence>
<dbReference type="OrthoDB" id="121932at2759"/>
<dbReference type="Pfam" id="PF09696">
    <property type="entry name" value="Ctf8"/>
    <property type="match status" value="1"/>
</dbReference>
<dbReference type="GO" id="GO:0003677">
    <property type="term" value="F:DNA binding"/>
    <property type="evidence" value="ECO:0007669"/>
    <property type="project" value="UniProtKB-KW"/>
</dbReference>
<dbReference type="PANTHER" id="PTHR28605">
    <property type="entry name" value="CTF8, CHROMOSOME TRANSMISSION FIDELITY FACTOR 8 HOMOLOG (S. CEREVISIAE)"/>
    <property type="match status" value="1"/>
</dbReference>